<dbReference type="EMBL" id="JAWDKC010000012">
    <property type="protein sequence ID" value="MDV0445151.1"/>
    <property type="molecule type" value="Genomic_DNA"/>
</dbReference>
<dbReference type="PANTHER" id="PTHR42846">
    <property type="entry name" value="NI-SIROHYDROCHLORIN A,C-DIAMIDE REDUCTIVE CYCLASE COMPLEX, COMPONENT CFBD"/>
    <property type="match status" value="1"/>
</dbReference>
<dbReference type="InterPro" id="IPR017675">
    <property type="entry name" value="CfbD"/>
</dbReference>
<dbReference type="Pfam" id="PF00148">
    <property type="entry name" value="Oxidored_nitro"/>
    <property type="match status" value="1"/>
</dbReference>
<keyword evidence="3" id="KW-1185">Reference proteome</keyword>
<dbReference type="InterPro" id="IPR052673">
    <property type="entry name" value="Ni-siroh_cyclase_CfbD"/>
</dbReference>
<dbReference type="NCBIfam" id="TIGR03282">
    <property type="entry name" value="methan_mark_13"/>
    <property type="match status" value="1"/>
</dbReference>
<reference evidence="2 3" key="1">
    <citation type="submission" date="2023-06" db="EMBL/GenBank/DDBJ databases">
        <title>Genome sequence of Methanimicrococcus sp. At1.</title>
        <authorList>
            <person name="Protasov E."/>
            <person name="Platt K."/>
            <person name="Poehlein A."/>
            <person name="Daniel R."/>
            <person name="Brune A."/>
        </authorList>
    </citation>
    <scope>NUCLEOTIDE SEQUENCE [LARGE SCALE GENOMIC DNA]</scope>
    <source>
        <strain evidence="2 3">At1</strain>
    </source>
</reference>
<evidence type="ECO:0000313" key="2">
    <source>
        <dbReference type="EMBL" id="MDV0445151.1"/>
    </source>
</evidence>
<organism evidence="2 3">
    <name type="scientific">Methanimicrococcus hacksteinii</name>
    <dbReference type="NCBI Taxonomy" id="3028293"/>
    <lineage>
        <taxon>Archaea</taxon>
        <taxon>Methanobacteriati</taxon>
        <taxon>Methanobacteriota</taxon>
        <taxon>Stenosarchaea group</taxon>
        <taxon>Methanomicrobia</taxon>
        <taxon>Methanosarcinales</taxon>
        <taxon>Methanosarcinaceae</taxon>
        <taxon>Methanimicrococcus</taxon>
    </lineage>
</organism>
<protein>
    <recommendedName>
        <fullName evidence="1">Nitrogenase/oxidoreductase component 1 domain-containing protein</fullName>
    </recommendedName>
</protein>
<dbReference type="Proteomes" id="UP001272052">
    <property type="component" value="Unassembled WGS sequence"/>
</dbReference>
<gene>
    <name evidence="2" type="ORF">MmiAt1_07080</name>
</gene>
<name>A0ABU3VP56_9EURY</name>
<proteinExistence type="predicted"/>
<feature type="domain" description="Nitrogenase/oxidoreductase component 1" evidence="1">
    <location>
        <begin position="30"/>
        <end position="130"/>
    </location>
</feature>
<accession>A0ABU3VP56</accession>
<sequence length="388" mass="42203">MTEKEKLIIHPRPSSIVASLYTLRDLNVDVAILHGPPGCSFKHARLLEEDRLRVLTSAMDENDFVFGGREKLERTIQQAVDLFNPKTIALVGTCTSMIIGEELTDSAAAAPDGVDVICVETHAGYANNTDGVISVLEPAMECGMISAEELQRQRRLLTEATNVEIRHGAASKGYLAPSRGDIKYKAAERLIEFIRGGKKIVGILNAKKETAYMFADELIALYETARLFGMEENITIFSNTDITLGLPRVREHAENVMKAFDEQSIPVHEIIGGLDEYAVTGDLVKDLILNKYGGCNVTGRCGMFEAAVIAGVPHALPMEAFAGMELFSITNGPRQVAPLKDMGHQHVMVEIDLHPQTLGVSTIVASEFGDTLRAVAADILAADIGEKK</sequence>
<comment type="caution">
    <text evidence="2">The sequence shown here is derived from an EMBL/GenBank/DDBJ whole genome shotgun (WGS) entry which is preliminary data.</text>
</comment>
<evidence type="ECO:0000259" key="1">
    <source>
        <dbReference type="Pfam" id="PF00148"/>
    </source>
</evidence>
<dbReference type="RefSeq" id="WP_318785575.1">
    <property type="nucleotide sequence ID" value="NZ_JAWDKC010000012.1"/>
</dbReference>
<evidence type="ECO:0000313" key="3">
    <source>
        <dbReference type="Proteomes" id="UP001272052"/>
    </source>
</evidence>
<dbReference type="InterPro" id="IPR000510">
    <property type="entry name" value="Nase/OxRdtase_comp1"/>
</dbReference>
<dbReference type="Gene3D" id="3.40.50.1980">
    <property type="entry name" value="Nitrogenase molybdenum iron protein domain"/>
    <property type="match status" value="1"/>
</dbReference>
<dbReference type="PANTHER" id="PTHR42846:SF1">
    <property type="entry name" value="NI-SIROHYDROCHLORIN A,C-DIAMIDE REDUCTIVE CYCLASE COMPLEX, COMPONENT CFBD"/>
    <property type="match status" value="1"/>
</dbReference>
<dbReference type="SUPFAM" id="SSF53807">
    <property type="entry name" value="Helical backbone' metal receptor"/>
    <property type="match status" value="1"/>
</dbReference>